<name>A0ABW7X4I3_9NOCA</name>
<keyword evidence="2" id="KW-1185">Reference proteome</keyword>
<evidence type="ECO:0000313" key="1">
    <source>
        <dbReference type="EMBL" id="MFI2475932.1"/>
    </source>
</evidence>
<gene>
    <name evidence="1" type="ORF">ACH49W_21370</name>
</gene>
<comment type="caution">
    <text evidence="1">The sequence shown here is derived from an EMBL/GenBank/DDBJ whole genome shotgun (WGS) entry which is preliminary data.</text>
</comment>
<sequence length="127" mass="12884">MRRTIAVVCIAVPLLAGCGDDSSAESGPSTTVAASTTATATGTVALPAGDLSQADIATVLAGKGLPPNQSACVARIYVEEKVSQDGLRRILGADLSGPVDPVLLGLSAEDQTRVGTATRRMVQECIF</sequence>
<dbReference type="RefSeq" id="WP_357411243.1">
    <property type="nucleotide sequence ID" value="NZ_JBEYCD010000027.1"/>
</dbReference>
<evidence type="ECO:0000313" key="2">
    <source>
        <dbReference type="Proteomes" id="UP001611415"/>
    </source>
</evidence>
<dbReference type="EMBL" id="JBIRYO010000014">
    <property type="protein sequence ID" value="MFI2475932.1"/>
    <property type="molecule type" value="Genomic_DNA"/>
</dbReference>
<protein>
    <recommendedName>
        <fullName evidence="3">Lipoprotein</fullName>
    </recommendedName>
</protein>
<dbReference type="Proteomes" id="UP001611415">
    <property type="component" value="Unassembled WGS sequence"/>
</dbReference>
<reference evidence="1 2" key="1">
    <citation type="submission" date="2024-10" db="EMBL/GenBank/DDBJ databases">
        <title>The Natural Products Discovery Center: Release of the First 8490 Sequenced Strains for Exploring Actinobacteria Biosynthetic Diversity.</title>
        <authorList>
            <person name="Kalkreuter E."/>
            <person name="Kautsar S.A."/>
            <person name="Yang D."/>
            <person name="Bader C.D."/>
            <person name="Teijaro C.N."/>
            <person name="Fluegel L."/>
            <person name="Davis C.M."/>
            <person name="Simpson J.R."/>
            <person name="Lauterbach L."/>
            <person name="Steele A.D."/>
            <person name="Gui C."/>
            <person name="Meng S."/>
            <person name="Li G."/>
            <person name="Viehrig K."/>
            <person name="Ye F."/>
            <person name="Su P."/>
            <person name="Kiefer A.F."/>
            <person name="Nichols A."/>
            <person name="Cepeda A.J."/>
            <person name="Yan W."/>
            <person name="Fan B."/>
            <person name="Jiang Y."/>
            <person name="Adhikari A."/>
            <person name="Zheng C.-J."/>
            <person name="Schuster L."/>
            <person name="Cowan T.M."/>
            <person name="Smanski M.J."/>
            <person name="Chevrette M.G."/>
            <person name="De Carvalho L.P.S."/>
            <person name="Shen B."/>
        </authorList>
    </citation>
    <scope>NUCLEOTIDE SEQUENCE [LARGE SCALE GENOMIC DNA]</scope>
    <source>
        <strain evidence="1 2">NPDC019275</strain>
    </source>
</reference>
<accession>A0ABW7X4I3</accession>
<organism evidence="1 2">
    <name type="scientific">Nocardia xishanensis</name>
    <dbReference type="NCBI Taxonomy" id="238964"/>
    <lineage>
        <taxon>Bacteria</taxon>
        <taxon>Bacillati</taxon>
        <taxon>Actinomycetota</taxon>
        <taxon>Actinomycetes</taxon>
        <taxon>Mycobacteriales</taxon>
        <taxon>Nocardiaceae</taxon>
        <taxon>Nocardia</taxon>
    </lineage>
</organism>
<proteinExistence type="predicted"/>
<evidence type="ECO:0008006" key="3">
    <source>
        <dbReference type="Google" id="ProtNLM"/>
    </source>
</evidence>
<dbReference type="PROSITE" id="PS51257">
    <property type="entry name" value="PROKAR_LIPOPROTEIN"/>
    <property type="match status" value="1"/>
</dbReference>